<sequence length="343" mass="37043">MRIGVVGYGVGGRYFHVPFVQAAEGVELVGIVTRSPERAAQVESDAPGTPVYASLGELIDAGVDAVTITTPPETRRELVLEALSRGVHVVADKPFAPDPQGGLDLVKAAEDAGLLLSVFQNRRWDADIRTLRGVIDSGELGRIWRIESRFDLDEPQTLELGPTGGLLRDLGAHLVDQVLWLFGRATSVYARMDWAGEGDQLTDSAFVVDIDHVGGVHSTVSATKVNHFQARQLRVYGTDGSYYSDGTDVQAQSIFAGRRPADDPAEWGYELEDRWGTLYTDAGARKVPSAQGSYQDYYSAFAAAVRGEGPQPVPASEVIHTLEVLDVARRAAETGKVIDIPTP</sequence>
<dbReference type="EMBL" id="FZOW01000018">
    <property type="protein sequence ID" value="SNT41971.1"/>
    <property type="molecule type" value="Genomic_DNA"/>
</dbReference>
<dbReference type="Pfam" id="PF22725">
    <property type="entry name" value="GFO_IDH_MocA_C3"/>
    <property type="match status" value="1"/>
</dbReference>
<evidence type="ECO:0000259" key="3">
    <source>
        <dbReference type="Pfam" id="PF01408"/>
    </source>
</evidence>
<dbReference type="AlphaFoldDB" id="A0A239MH27"/>
<dbReference type="GO" id="GO:0000166">
    <property type="term" value="F:nucleotide binding"/>
    <property type="evidence" value="ECO:0007669"/>
    <property type="project" value="InterPro"/>
</dbReference>
<dbReference type="SUPFAM" id="SSF51735">
    <property type="entry name" value="NAD(P)-binding Rossmann-fold domains"/>
    <property type="match status" value="1"/>
</dbReference>
<name>A0A239MH27_9NOCA</name>
<protein>
    <submittedName>
        <fullName evidence="5">Predicted dehydrogenase</fullName>
    </submittedName>
</protein>
<dbReference type="OrthoDB" id="256869at2"/>
<dbReference type="InterPro" id="IPR036291">
    <property type="entry name" value="NAD(P)-bd_dom_sf"/>
</dbReference>
<proteinExistence type="inferred from homology"/>
<evidence type="ECO:0000256" key="2">
    <source>
        <dbReference type="ARBA" id="ARBA00023002"/>
    </source>
</evidence>
<gene>
    <name evidence="5" type="ORF">SAMN05421642_11842</name>
</gene>
<reference evidence="6" key="1">
    <citation type="submission" date="2017-06" db="EMBL/GenBank/DDBJ databases">
        <authorList>
            <person name="Varghese N."/>
            <person name="Submissions S."/>
        </authorList>
    </citation>
    <scope>NUCLEOTIDE SEQUENCE [LARGE SCALE GENOMIC DNA]</scope>
    <source>
        <strain evidence="6">JCM 23211</strain>
    </source>
</reference>
<dbReference type="PANTHER" id="PTHR43708:SF5">
    <property type="entry name" value="CONSERVED EXPRESSED OXIDOREDUCTASE (EUROFUNG)-RELATED"/>
    <property type="match status" value="1"/>
</dbReference>
<feature type="domain" description="Gfo/Idh/MocA-like oxidoreductase N-terminal" evidence="3">
    <location>
        <begin position="1"/>
        <end position="118"/>
    </location>
</feature>
<evidence type="ECO:0000256" key="1">
    <source>
        <dbReference type="ARBA" id="ARBA00010928"/>
    </source>
</evidence>
<dbReference type="GO" id="GO:0016491">
    <property type="term" value="F:oxidoreductase activity"/>
    <property type="evidence" value="ECO:0007669"/>
    <property type="project" value="UniProtKB-KW"/>
</dbReference>
<evidence type="ECO:0000259" key="4">
    <source>
        <dbReference type="Pfam" id="PF22725"/>
    </source>
</evidence>
<evidence type="ECO:0000313" key="6">
    <source>
        <dbReference type="Proteomes" id="UP000198327"/>
    </source>
</evidence>
<dbReference type="Gene3D" id="3.40.50.720">
    <property type="entry name" value="NAD(P)-binding Rossmann-like Domain"/>
    <property type="match status" value="1"/>
</dbReference>
<dbReference type="PANTHER" id="PTHR43708">
    <property type="entry name" value="CONSERVED EXPRESSED OXIDOREDUCTASE (EUROFUNG)"/>
    <property type="match status" value="1"/>
</dbReference>
<dbReference type="SUPFAM" id="SSF55347">
    <property type="entry name" value="Glyceraldehyde-3-phosphate dehydrogenase-like, C-terminal domain"/>
    <property type="match status" value="1"/>
</dbReference>
<comment type="similarity">
    <text evidence="1">Belongs to the Gfo/Idh/MocA family.</text>
</comment>
<dbReference type="Pfam" id="PF01408">
    <property type="entry name" value="GFO_IDH_MocA"/>
    <property type="match status" value="1"/>
</dbReference>
<keyword evidence="2" id="KW-0560">Oxidoreductase</keyword>
<feature type="domain" description="GFO/IDH/MocA-like oxidoreductase" evidence="4">
    <location>
        <begin position="128"/>
        <end position="242"/>
    </location>
</feature>
<dbReference type="Proteomes" id="UP000198327">
    <property type="component" value="Unassembled WGS sequence"/>
</dbReference>
<accession>A0A239MH27</accession>
<dbReference type="InterPro" id="IPR000683">
    <property type="entry name" value="Gfo/Idh/MocA-like_OxRdtase_N"/>
</dbReference>
<dbReference type="InterPro" id="IPR051317">
    <property type="entry name" value="Gfo/Idh/MocA_oxidoreduct"/>
</dbReference>
<dbReference type="InterPro" id="IPR055170">
    <property type="entry name" value="GFO_IDH_MocA-like_dom"/>
</dbReference>
<organism evidence="5 6">
    <name type="scientific">Rhodococcoides kyotonense</name>
    <dbReference type="NCBI Taxonomy" id="398843"/>
    <lineage>
        <taxon>Bacteria</taxon>
        <taxon>Bacillati</taxon>
        <taxon>Actinomycetota</taxon>
        <taxon>Actinomycetes</taxon>
        <taxon>Mycobacteriales</taxon>
        <taxon>Nocardiaceae</taxon>
        <taxon>Rhodococcoides</taxon>
    </lineage>
</organism>
<evidence type="ECO:0000313" key="5">
    <source>
        <dbReference type="EMBL" id="SNT41971.1"/>
    </source>
</evidence>
<dbReference type="RefSeq" id="WP_089251052.1">
    <property type="nucleotide sequence ID" value="NZ_FZOW01000018.1"/>
</dbReference>
<keyword evidence="6" id="KW-1185">Reference proteome</keyword>
<dbReference type="Gene3D" id="3.30.360.10">
    <property type="entry name" value="Dihydrodipicolinate Reductase, domain 2"/>
    <property type="match status" value="1"/>
</dbReference>